<feature type="domain" description="Aerobactin siderophore biosynthesis IucA/IucC-like C-terminal" evidence="5">
    <location>
        <begin position="369"/>
        <end position="526"/>
    </location>
</feature>
<reference evidence="6 7" key="1">
    <citation type="journal article" date="2014" name="J. Biotechnol.">
        <title>Complete genome sequence of the actinobacterium Actinoplanes friuliensis HAG 010964, producer of the lipopeptide antibiotic friulimycin.</title>
        <authorList>
            <person name="Ruckert C."/>
            <person name="Szczepanowski R."/>
            <person name="Albersmeier A."/>
            <person name="Goesmann A."/>
            <person name="Fischer N."/>
            <person name="Steinkamper A."/>
            <person name="Puhler A."/>
            <person name="Biener R."/>
            <person name="Schwartz D."/>
            <person name="Kalinowski J."/>
        </authorList>
    </citation>
    <scope>NUCLEOTIDE SEQUENCE [LARGE SCALE GENOMIC DNA]</scope>
    <source>
        <strain evidence="6 7">DSM 7358</strain>
    </source>
</reference>
<dbReference type="Proteomes" id="UP000017746">
    <property type="component" value="Chromosome"/>
</dbReference>
<evidence type="ECO:0008006" key="8">
    <source>
        <dbReference type="Google" id="ProtNLM"/>
    </source>
</evidence>
<feature type="signal peptide" evidence="3">
    <location>
        <begin position="1"/>
        <end position="25"/>
    </location>
</feature>
<dbReference type="InterPro" id="IPR007310">
    <property type="entry name" value="Aerobactin_biosyn_IucA/IucC_N"/>
</dbReference>
<feature type="chain" id="PRO_5039529271" description="Siderophore synthetase component" evidence="3">
    <location>
        <begin position="26"/>
        <end position="539"/>
    </location>
</feature>
<dbReference type="PANTHER" id="PTHR34384:SF5">
    <property type="entry name" value="L-2,3-DIAMINOPROPANOATE--CITRATE LIGASE"/>
    <property type="match status" value="1"/>
</dbReference>
<dbReference type="STRING" id="1246995.AFR_21245"/>
<dbReference type="Pfam" id="PF06276">
    <property type="entry name" value="FhuF"/>
    <property type="match status" value="1"/>
</dbReference>
<comment type="similarity">
    <text evidence="2">Belongs to the IucA/IucC family.</text>
</comment>
<comment type="pathway">
    <text evidence="1">Siderophore biosynthesis.</text>
</comment>
<evidence type="ECO:0000256" key="2">
    <source>
        <dbReference type="ARBA" id="ARBA00007832"/>
    </source>
</evidence>
<feature type="domain" description="Aerobactin siderophore biosynthesis IucA/IucC N-terminal" evidence="4">
    <location>
        <begin position="127"/>
        <end position="343"/>
    </location>
</feature>
<organism evidence="6 7">
    <name type="scientific">Actinoplanes friuliensis DSM 7358</name>
    <dbReference type="NCBI Taxonomy" id="1246995"/>
    <lineage>
        <taxon>Bacteria</taxon>
        <taxon>Bacillati</taxon>
        <taxon>Actinomycetota</taxon>
        <taxon>Actinomycetes</taxon>
        <taxon>Micromonosporales</taxon>
        <taxon>Micromonosporaceae</taxon>
        <taxon>Actinoplanes</taxon>
    </lineage>
</organism>
<dbReference type="OrthoDB" id="495728at2"/>
<keyword evidence="7" id="KW-1185">Reference proteome</keyword>
<protein>
    <recommendedName>
        <fullName evidence="8">Siderophore synthetase component</fullName>
    </recommendedName>
</protein>
<gene>
    <name evidence="6" type="ORF">AFR_21245</name>
</gene>
<evidence type="ECO:0000256" key="3">
    <source>
        <dbReference type="SAM" id="SignalP"/>
    </source>
</evidence>
<dbReference type="AlphaFoldDB" id="U5W3K3"/>
<dbReference type="GO" id="GO:0016881">
    <property type="term" value="F:acid-amino acid ligase activity"/>
    <property type="evidence" value="ECO:0007669"/>
    <property type="project" value="UniProtKB-ARBA"/>
</dbReference>
<sequence>MTRILAARRLAITASHAGAALAVHAPELADGFTAALPEAAEIVGRRLRGALVREGLLPTGRGDRVHAFHRVEYDRAGAADPADLLPDGLPGNAAGFAAELRNGVVNLAIAMARQEKVTGADPDHAVIAGERLAVAGHNLHPCGRTRLGWDTSDVLAHDLESGHTRLGFVAVRDDAHLGDDVGAALRAVYPQVPEPPPGFRLQPVHAWQRDSVLGERYRELISDGVLRILDAELDTVPTAALRTLLLPVAADGSRRYVKVSLDIQVTSTRRSISVASTRNGPAVSAMLHRLVAEDPAADRLLLMAETAGAAVPVGSGRDMSAIVRDGLTGRLEAGEQAVAGSALPFAGAGLVADFAATTGRRDNTTAAAAFLDAYSRLVLPPLLRLTVRGVALEAHLQNCIPTFKKGVPHRLAVRDFAGLRLHPGRLAAAGHEVALWPGSVVGTPDAAVLRAKIGYTAFQAHLGELIIRLGESYGLDEDAAWRLVRAVVDETYAGLGPVAAEDHAAFTAPTVPHKALVRMRLAGAGDEYLPVENPLHAPA</sequence>
<evidence type="ECO:0000313" key="7">
    <source>
        <dbReference type="Proteomes" id="UP000017746"/>
    </source>
</evidence>
<dbReference type="PANTHER" id="PTHR34384">
    <property type="entry name" value="L-2,3-DIAMINOPROPANOATE--CITRATE LIGASE"/>
    <property type="match status" value="1"/>
</dbReference>
<dbReference type="PATRIC" id="fig|1246995.3.peg.4308"/>
<dbReference type="KEGG" id="afs:AFR_21245"/>
<dbReference type="RefSeq" id="WP_023362893.1">
    <property type="nucleotide sequence ID" value="NC_022657.1"/>
</dbReference>
<dbReference type="EMBL" id="CP006272">
    <property type="protein sequence ID" value="AGZ42521.1"/>
    <property type="molecule type" value="Genomic_DNA"/>
</dbReference>
<dbReference type="Pfam" id="PF04183">
    <property type="entry name" value="IucA_IucC"/>
    <property type="match status" value="1"/>
</dbReference>
<dbReference type="InterPro" id="IPR022770">
    <property type="entry name" value="IucA/IucC-like_C"/>
</dbReference>
<dbReference type="Gene3D" id="1.10.510.40">
    <property type="match status" value="1"/>
</dbReference>
<keyword evidence="3" id="KW-0732">Signal</keyword>
<proteinExistence type="inferred from homology"/>
<evidence type="ECO:0000256" key="1">
    <source>
        <dbReference type="ARBA" id="ARBA00004924"/>
    </source>
</evidence>
<evidence type="ECO:0000313" key="6">
    <source>
        <dbReference type="EMBL" id="AGZ42521.1"/>
    </source>
</evidence>
<dbReference type="GO" id="GO:0019290">
    <property type="term" value="P:siderophore biosynthetic process"/>
    <property type="evidence" value="ECO:0007669"/>
    <property type="project" value="InterPro"/>
</dbReference>
<name>U5W3K3_9ACTN</name>
<dbReference type="InterPro" id="IPR037455">
    <property type="entry name" value="LucA/IucC-like"/>
</dbReference>
<dbReference type="HOGENOM" id="CLU_018524_3_0_11"/>
<accession>U5W3K3</accession>
<evidence type="ECO:0000259" key="4">
    <source>
        <dbReference type="Pfam" id="PF04183"/>
    </source>
</evidence>
<dbReference type="eggNOG" id="COG4264">
    <property type="taxonomic scope" value="Bacteria"/>
</dbReference>
<evidence type="ECO:0000259" key="5">
    <source>
        <dbReference type="Pfam" id="PF06276"/>
    </source>
</evidence>